<feature type="region of interest" description="Disordered" evidence="1">
    <location>
        <begin position="1"/>
        <end position="23"/>
    </location>
</feature>
<evidence type="ECO:0000313" key="2">
    <source>
        <dbReference type="EMBL" id="KAF0746699.1"/>
    </source>
</evidence>
<reference evidence="2 3" key="1">
    <citation type="submission" date="2019-08" db="EMBL/GenBank/DDBJ databases">
        <title>Whole genome of Aphis craccivora.</title>
        <authorList>
            <person name="Voronova N.V."/>
            <person name="Shulinski R.S."/>
            <person name="Bandarenka Y.V."/>
            <person name="Zhorov D.G."/>
            <person name="Warner D."/>
        </authorList>
    </citation>
    <scope>NUCLEOTIDE SEQUENCE [LARGE SCALE GENOMIC DNA]</scope>
    <source>
        <strain evidence="2">180601</strain>
        <tissue evidence="2">Whole Body</tissue>
    </source>
</reference>
<keyword evidence="3" id="KW-1185">Reference proteome</keyword>
<feature type="region of interest" description="Disordered" evidence="1">
    <location>
        <begin position="139"/>
        <end position="161"/>
    </location>
</feature>
<evidence type="ECO:0000313" key="3">
    <source>
        <dbReference type="Proteomes" id="UP000478052"/>
    </source>
</evidence>
<gene>
    <name evidence="2" type="ORF">FWK35_00024587</name>
</gene>
<dbReference type="EMBL" id="VUJU01007106">
    <property type="protein sequence ID" value="KAF0746699.1"/>
    <property type="molecule type" value="Genomic_DNA"/>
</dbReference>
<comment type="caution">
    <text evidence="2">The sequence shown here is derived from an EMBL/GenBank/DDBJ whole genome shotgun (WGS) entry which is preliminary data.</text>
</comment>
<dbReference type="Proteomes" id="UP000478052">
    <property type="component" value="Unassembled WGS sequence"/>
</dbReference>
<organism evidence="2 3">
    <name type="scientific">Aphis craccivora</name>
    <name type="common">Cowpea aphid</name>
    <dbReference type="NCBI Taxonomy" id="307492"/>
    <lineage>
        <taxon>Eukaryota</taxon>
        <taxon>Metazoa</taxon>
        <taxon>Ecdysozoa</taxon>
        <taxon>Arthropoda</taxon>
        <taxon>Hexapoda</taxon>
        <taxon>Insecta</taxon>
        <taxon>Pterygota</taxon>
        <taxon>Neoptera</taxon>
        <taxon>Paraneoptera</taxon>
        <taxon>Hemiptera</taxon>
        <taxon>Sternorrhyncha</taxon>
        <taxon>Aphidomorpha</taxon>
        <taxon>Aphidoidea</taxon>
        <taxon>Aphididae</taxon>
        <taxon>Aphidini</taxon>
        <taxon>Aphis</taxon>
        <taxon>Aphis</taxon>
    </lineage>
</organism>
<dbReference type="AlphaFoldDB" id="A0A6G0Y0P4"/>
<accession>A0A6G0Y0P4</accession>
<proteinExistence type="predicted"/>
<feature type="compositionally biased region" description="Basic and acidic residues" evidence="1">
    <location>
        <begin position="12"/>
        <end position="21"/>
    </location>
</feature>
<feature type="compositionally biased region" description="Basic and acidic residues" evidence="1">
    <location>
        <begin position="148"/>
        <end position="161"/>
    </location>
</feature>
<name>A0A6G0Y0P4_APHCR</name>
<protein>
    <submittedName>
        <fullName evidence="2">Uncharacterized protein</fullName>
    </submittedName>
</protein>
<evidence type="ECO:0000256" key="1">
    <source>
        <dbReference type="SAM" id="MobiDB-lite"/>
    </source>
</evidence>
<sequence length="161" mass="18176">MPVTSPRGVGRQYEERMERSGTTESRMVQFKHGAGVPQVKVRSGEHCNPTTWSGHSHNALGYWRTYALDSGTSPKLGKKIGFPTKAGRNDVITYIYMYLLDRLRLPITSTNDDKTLDVDVDAMSTTGAEKKYMLYDETNERVGVTTKDPNDTAENNRRNNR</sequence>